<keyword evidence="2" id="KW-0472">Membrane</keyword>
<accession>A0A8E0RTJ6</accession>
<evidence type="ECO:0000313" key="4">
    <source>
        <dbReference type="Proteomes" id="UP000728185"/>
    </source>
</evidence>
<feature type="compositionally biased region" description="Basic and acidic residues" evidence="1">
    <location>
        <begin position="373"/>
        <end position="387"/>
    </location>
</feature>
<feature type="region of interest" description="Disordered" evidence="1">
    <location>
        <begin position="304"/>
        <end position="323"/>
    </location>
</feature>
<feature type="transmembrane region" description="Helical" evidence="2">
    <location>
        <begin position="39"/>
        <end position="62"/>
    </location>
</feature>
<dbReference type="AlphaFoldDB" id="A0A8E0RTJ6"/>
<dbReference type="Proteomes" id="UP000728185">
    <property type="component" value="Unassembled WGS sequence"/>
</dbReference>
<keyword evidence="2" id="KW-1133">Transmembrane helix</keyword>
<protein>
    <recommendedName>
        <fullName evidence="5">Transmembrane protein</fullName>
    </recommendedName>
</protein>
<feature type="compositionally biased region" description="Basic and acidic residues" evidence="1">
    <location>
        <begin position="314"/>
        <end position="323"/>
    </location>
</feature>
<feature type="region of interest" description="Disordered" evidence="1">
    <location>
        <begin position="157"/>
        <end position="177"/>
    </location>
</feature>
<feature type="region of interest" description="Disordered" evidence="1">
    <location>
        <begin position="370"/>
        <end position="403"/>
    </location>
</feature>
<evidence type="ECO:0008006" key="5">
    <source>
        <dbReference type="Google" id="ProtNLM"/>
    </source>
</evidence>
<keyword evidence="4" id="KW-1185">Reference proteome</keyword>
<name>A0A8E0RTJ6_9TREM</name>
<dbReference type="OrthoDB" id="6264499at2759"/>
<keyword evidence="2" id="KW-0812">Transmembrane</keyword>
<dbReference type="EMBL" id="LUCM01008935">
    <property type="protein sequence ID" value="KAA0187703.1"/>
    <property type="molecule type" value="Genomic_DNA"/>
</dbReference>
<feature type="compositionally biased region" description="Basic and acidic residues" evidence="1">
    <location>
        <begin position="250"/>
        <end position="259"/>
    </location>
</feature>
<organism evidence="3 4">
    <name type="scientific">Fasciolopsis buskii</name>
    <dbReference type="NCBI Taxonomy" id="27845"/>
    <lineage>
        <taxon>Eukaryota</taxon>
        <taxon>Metazoa</taxon>
        <taxon>Spiralia</taxon>
        <taxon>Lophotrochozoa</taxon>
        <taxon>Platyhelminthes</taxon>
        <taxon>Trematoda</taxon>
        <taxon>Digenea</taxon>
        <taxon>Plagiorchiida</taxon>
        <taxon>Echinostomata</taxon>
        <taxon>Echinostomatoidea</taxon>
        <taxon>Fasciolidae</taxon>
        <taxon>Fasciolopsis</taxon>
    </lineage>
</organism>
<evidence type="ECO:0000256" key="2">
    <source>
        <dbReference type="SAM" id="Phobius"/>
    </source>
</evidence>
<evidence type="ECO:0000313" key="3">
    <source>
        <dbReference type="EMBL" id="KAA0187703.1"/>
    </source>
</evidence>
<reference evidence="3" key="1">
    <citation type="submission" date="2019-05" db="EMBL/GenBank/DDBJ databases">
        <title>Annotation for the trematode Fasciolopsis buski.</title>
        <authorList>
            <person name="Choi Y.-J."/>
        </authorList>
    </citation>
    <scope>NUCLEOTIDE SEQUENCE</scope>
    <source>
        <strain evidence="3">HT</strain>
        <tissue evidence="3">Whole worm</tissue>
    </source>
</reference>
<gene>
    <name evidence="3" type="ORF">FBUS_05290</name>
</gene>
<feature type="compositionally biased region" description="Polar residues" evidence="1">
    <location>
        <begin position="162"/>
        <end position="172"/>
    </location>
</feature>
<proteinExistence type="predicted"/>
<comment type="caution">
    <text evidence="3">The sequence shown here is derived from an EMBL/GenBank/DDBJ whole genome shotgun (WGS) entry which is preliminary data.</text>
</comment>
<feature type="compositionally biased region" description="Polar residues" evidence="1">
    <location>
        <begin position="8"/>
        <end position="26"/>
    </location>
</feature>
<feature type="region of interest" description="Disordered" evidence="1">
    <location>
        <begin position="1"/>
        <end position="26"/>
    </location>
</feature>
<feature type="region of interest" description="Disordered" evidence="1">
    <location>
        <begin position="237"/>
        <end position="260"/>
    </location>
</feature>
<sequence>MPPIESGLPQTYAGSGSDDTATSTPSRQLELPTRVLTGFLFFVLGIIILLLLLVITVATVVTKSNWWIRRRRTCQRRMDYAGAKKPIPLEEKLFYYADIVLDAIALHWSDEDSAMTGKSVGKPKIGELVGSDGTQLPLRFQPEKLYGATSNVHRESMRKRSSSFLSVQPQSDGQRRASMVDSLTFLSPTNRLKFGKSTNEQTAHLPDYKLAYPQLESTKPAKWNTEALPLIDVTLDKDETGTGDEADGVDDSRSDREQDANSILSIAVPIRRASATNIPMTESVLNRRASFADTLRKPQVPVISLPSTTDDEELGKTENSEKERNTLCPIQTNLVKRNSMVENLSNFRSMHLTSQPDASLTDTELSTVTQLKEGQDKAELEQGEHRSPISVAESPRKLPHLPPLRNVESPAGQMALAIKLVEDANSTNDKLDIHFISGKLLKSPRPWQKGSFILKCAFHSLHHVQHSTLICKDAELGRLCFPPTAHVTFDLCDRQSKQCATTMNQLKITIVEGGSKWGSGREYYHGTVSIQLSGIQILTGKPEWYPISAAYPVIRIKADLLVSLCQRQWEGFVSLGVHEIRNIELQKKGHYSLDDLDSLTGIEQSGFEIHACLTYDCRLVKSKKSVFLQQPRHAPKSEKSHSGLEKRLSVASTSRRMSFSRTVSGEHYLQFSVPQAKTNVGKSIFANYGIVLFVTTKLPLVEQLPADFVNQLRLIGAPDPKSLQAVGECFIADEPTQSAYWSTMSFKAKCDTPCTSLWNEAANNGSARAYQWLTTT</sequence>
<evidence type="ECO:0000256" key="1">
    <source>
        <dbReference type="SAM" id="MobiDB-lite"/>
    </source>
</evidence>